<evidence type="ECO:0000313" key="2">
    <source>
        <dbReference type="EMBL" id="RDS77027.1"/>
    </source>
</evidence>
<dbReference type="InterPro" id="IPR010982">
    <property type="entry name" value="Lambda_DNA-bd_dom_sf"/>
</dbReference>
<dbReference type="InterPro" id="IPR036286">
    <property type="entry name" value="LexA/Signal_pep-like_sf"/>
</dbReference>
<dbReference type="Gene3D" id="2.10.109.10">
    <property type="entry name" value="Umud Fragment, subunit A"/>
    <property type="match status" value="1"/>
</dbReference>
<proteinExistence type="predicted"/>
<dbReference type="InterPro" id="IPR001387">
    <property type="entry name" value="Cro/C1-type_HTH"/>
</dbReference>
<dbReference type="GO" id="GO:0003677">
    <property type="term" value="F:DNA binding"/>
    <property type="evidence" value="ECO:0007669"/>
    <property type="project" value="InterPro"/>
</dbReference>
<protein>
    <submittedName>
        <fullName evidence="2">XRE family transcriptional regulator</fullName>
    </submittedName>
</protein>
<dbReference type="Gene3D" id="1.10.260.40">
    <property type="entry name" value="lambda repressor-like DNA-binding domains"/>
    <property type="match status" value="1"/>
</dbReference>
<dbReference type="Pfam" id="PF00717">
    <property type="entry name" value="Peptidase_S24"/>
    <property type="match status" value="1"/>
</dbReference>
<accession>A0A395LKW3</accession>
<dbReference type="InterPro" id="IPR039418">
    <property type="entry name" value="LexA-like"/>
</dbReference>
<dbReference type="EMBL" id="QRBB01000001">
    <property type="protein sequence ID" value="RDS77027.1"/>
    <property type="molecule type" value="Genomic_DNA"/>
</dbReference>
<dbReference type="PROSITE" id="PS50943">
    <property type="entry name" value="HTH_CROC1"/>
    <property type="match status" value="1"/>
</dbReference>
<dbReference type="CDD" id="cd06529">
    <property type="entry name" value="S24_LexA-like"/>
    <property type="match status" value="1"/>
</dbReference>
<organism evidence="2 3">
    <name type="scientific">Alteriqipengyuania lutimaris</name>
    <dbReference type="NCBI Taxonomy" id="1538146"/>
    <lineage>
        <taxon>Bacteria</taxon>
        <taxon>Pseudomonadati</taxon>
        <taxon>Pseudomonadota</taxon>
        <taxon>Alphaproteobacteria</taxon>
        <taxon>Sphingomonadales</taxon>
        <taxon>Erythrobacteraceae</taxon>
        <taxon>Alteriqipengyuania</taxon>
    </lineage>
</organism>
<comment type="caution">
    <text evidence="2">The sequence shown here is derived from an EMBL/GenBank/DDBJ whole genome shotgun (WGS) entry which is preliminary data.</text>
</comment>
<feature type="domain" description="HTH cro/C1-type" evidence="1">
    <location>
        <begin position="75"/>
        <end position="94"/>
    </location>
</feature>
<evidence type="ECO:0000259" key="1">
    <source>
        <dbReference type="PROSITE" id="PS50943"/>
    </source>
</evidence>
<reference evidence="2 3" key="1">
    <citation type="submission" date="2018-07" db="EMBL/GenBank/DDBJ databases">
        <title>Erythrobacter nanhaiensis sp. nov., a novel member of the genus Erythrobacter isolated from the South China Sea.</title>
        <authorList>
            <person name="Chen X."/>
            <person name="Liu J."/>
        </authorList>
    </citation>
    <scope>NUCLEOTIDE SEQUENCE [LARGE SCALE GENOMIC DNA]</scope>
    <source>
        <strain evidence="2 3">S-5</strain>
    </source>
</reference>
<name>A0A395LKW3_9SPHN</name>
<dbReference type="SUPFAM" id="SSF47413">
    <property type="entry name" value="lambda repressor-like DNA-binding domains"/>
    <property type="match status" value="1"/>
</dbReference>
<gene>
    <name evidence="2" type="ORF">DL238_04980</name>
</gene>
<dbReference type="SUPFAM" id="SSF51306">
    <property type="entry name" value="LexA/Signal peptidase"/>
    <property type="match status" value="1"/>
</dbReference>
<sequence length="271" mass="29745">MMGIPIACQPGIPTIPVSGISWENPPMAELAEILPSRIRERLEKTGKSMRAVSVAIGANTGYVRDLLDPDRFNVPSSARLHALAKALETSTEYLLGEAASPDQLKSEVSIGAGEIDFDRDRNASEPIPLMGTGDCADLSVTDDQGREVAIERSSFDPDFHVRYIRRPAMLAGRRGVYAIYFHGSSMEPRFYAGEVGLVDPNRPPGPGEYVLVQLNSGDSDEVVSVLVKKLVRRNAQEIVLEQYNPALTFTLPLSKVQRVHRIMPQTELLFG</sequence>
<evidence type="ECO:0000313" key="3">
    <source>
        <dbReference type="Proteomes" id="UP000254101"/>
    </source>
</evidence>
<dbReference type="OrthoDB" id="528805at2"/>
<dbReference type="Proteomes" id="UP000254101">
    <property type="component" value="Unassembled WGS sequence"/>
</dbReference>
<keyword evidence="3" id="KW-1185">Reference proteome</keyword>
<dbReference type="AlphaFoldDB" id="A0A395LKW3"/>
<dbReference type="InterPro" id="IPR015927">
    <property type="entry name" value="Peptidase_S24_S26A/B/C"/>
</dbReference>